<comment type="caution">
    <text evidence="1">The sequence shown here is derived from an EMBL/GenBank/DDBJ whole genome shotgun (WGS) entry which is preliminary data.</text>
</comment>
<protein>
    <submittedName>
        <fullName evidence="1">Uncharacterized protein</fullName>
    </submittedName>
</protein>
<evidence type="ECO:0000313" key="1">
    <source>
        <dbReference type="EMBL" id="KAG0524064.1"/>
    </source>
</evidence>
<dbReference type="Proteomes" id="UP000807115">
    <property type="component" value="Chromosome 7"/>
</dbReference>
<proteinExistence type="predicted"/>
<reference evidence="1" key="1">
    <citation type="journal article" date="2019" name="BMC Genomics">
        <title>A new reference genome for Sorghum bicolor reveals high levels of sequence similarity between sweet and grain genotypes: implications for the genetics of sugar metabolism.</title>
        <authorList>
            <person name="Cooper E.A."/>
            <person name="Brenton Z.W."/>
            <person name="Flinn B.S."/>
            <person name="Jenkins J."/>
            <person name="Shu S."/>
            <person name="Flowers D."/>
            <person name="Luo F."/>
            <person name="Wang Y."/>
            <person name="Xia P."/>
            <person name="Barry K."/>
            <person name="Daum C."/>
            <person name="Lipzen A."/>
            <person name="Yoshinaga Y."/>
            <person name="Schmutz J."/>
            <person name="Saski C."/>
            <person name="Vermerris W."/>
            <person name="Kresovich S."/>
        </authorList>
    </citation>
    <scope>NUCLEOTIDE SEQUENCE</scope>
</reference>
<gene>
    <name evidence="1" type="ORF">BDA96_07G177600</name>
</gene>
<sequence length="55" mass="6155">MGSAGQAHWASFFVFSNRLTEVSILPAFIVCVLTETFRWRQLGLPASKNLKHPPP</sequence>
<organism evidence="1 2">
    <name type="scientific">Sorghum bicolor</name>
    <name type="common">Sorghum</name>
    <name type="synonym">Sorghum vulgare</name>
    <dbReference type="NCBI Taxonomy" id="4558"/>
    <lineage>
        <taxon>Eukaryota</taxon>
        <taxon>Viridiplantae</taxon>
        <taxon>Streptophyta</taxon>
        <taxon>Embryophyta</taxon>
        <taxon>Tracheophyta</taxon>
        <taxon>Spermatophyta</taxon>
        <taxon>Magnoliopsida</taxon>
        <taxon>Liliopsida</taxon>
        <taxon>Poales</taxon>
        <taxon>Poaceae</taxon>
        <taxon>PACMAD clade</taxon>
        <taxon>Panicoideae</taxon>
        <taxon>Andropogonodae</taxon>
        <taxon>Andropogoneae</taxon>
        <taxon>Sorghinae</taxon>
        <taxon>Sorghum</taxon>
    </lineage>
</organism>
<name>A0A921UA35_SORBI</name>
<reference evidence="1" key="2">
    <citation type="submission" date="2020-10" db="EMBL/GenBank/DDBJ databases">
        <authorList>
            <person name="Cooper E.A."/>
            <person name="Brenton Z.W."/>
            <person name="Flinn B.S."/>
            <person name="Jenkins J."/>
            <person name="Shu S."/>
            <person name="Flowers D."/>
            <person name="Luo F."/>
            <person name="Wang Y."/>
            <person name="Xia P."/>
            <person name="Barry K."/>
            <person name="Daum C."/>
            <person name="Lipzen A."/>
            <person name="Yoshinaga Y."/>
            <person name="Schmutz J."/>
            <person name="Saski C."/>
            <person name="Vermerris W."/>
            <person name="Kresovich S."/>
        </authorList>
    </citation>
    <scope>NUCLEOTIDE SEQUENCE</scope>
</reference>
<evidence type="ECO:0000313" key="2">
    <source>
        <dbReference type="Proteomes" id="UP000807115"/>
    </source>
</evidence>
<dbReference type="AlphaFoldDB" id="A0A921UA35"/>
<dbReference type="EMBL" id="CM027686">
    <property type="protein sequence ID" value="KAG0524064.1"/>
    <property type="molecule type" value="Genomic_DNA"/>
</dbReference>
<accession>A0A921UA35</accession>